<keyword evidence="2 5" id="KW-0378">Hydrolase</keyword>
<evidence type="ECO:0000256" key="2">
    <source>
        <dbReference type="ARBA" id="ARBA00022801"/>
    </source>
</evidence>
<dbReference type="Gene3D" id="3.30.420.10">
    <property type="entry name" value="Ribonuclease H-like superfamily/Ribonuclease H"/>
    <property type="match status" value="1"/>
</dbReference>
<dbReference type="GO" id="GO:0000175">
    <property type="term" value="F:3'-5'-RNA exonuclease activity"/>
    <property type="evidence" value="ECO:0007669"/>
    <property type="project" value="InterPro"/>
</dbReference>
<dbReference type="PANTHER" id="PTHR23044">
    <property type="entry name" value="3'-5' EXONUCLEASE ERI1-RELATED"/>
    <property type="match status" value="1"/>
</dbReference>
<keyword evidence="3" id="KW-0269">Exonuclease</keyword>
<dbReference type="SUPFAM" id="SSF53098">
    <property type="entry name" value="Ribonuclease H-like"/>
    <property type="match status" value="1"/>
</dbReference>
<dbReference type="GO" id="GO:0003676">
    <property type="term" value="F:nucleic acid binding"/>
    <property type="evidence" value="ECO:0007669"/>
    <property type="project" value="InterPro"/>
</dbReference>
<dbReference type="EMBL" id="CACVKT020009075">
    <property type="protein sequence ID" value="CAC5420186.1"/>
    <property type="molecule type" value="Genomic_DNA"/>
</dbReference>
<dbReference type="InterPro" id="IPR047201">
    <property type="entry name" value="ERI-1_3'hExo-like"/>
</dbReference>
<dbReference type="InterPro" id="IPR012337">
    <property type="entry name" value="RNaseH-like_sf"/>
</dbReference>
<dbReference type="InterPro" id="IPR036397">
    <property type="entry name" value="RNaseH_sf"/>
</dbReference>
<evidence type="ECO:0000313" key="6">
    <source>
        <dbReference type="Proteomes" id="UP000507470"/>
    </source>
</evidence>
<evidence type="ECO:0000256" key="1">
    <source>
        <dbReference type="ARBA" id="ARBA00022722"/>
    </source>
</evidence>
<reference evidence="5 6" key="1">
    <citation type="submission" date="2020-06" db="EMBL/GenBank/DDBJ databases">
        <authorList>
            <person name="Li R."/>
            <person name="Bekaert M."/>
        </authorList>
    </citation>
    <scope>NUCLEOTIDE SEQUENCE [LARGE SCALE GENOMIC DNA]</scope>
    <source>
        <strain evidence="6">wild</strain>
    </source>
</reference>
<gene>
    <name evidence="5" type="ORF">MCOR_52437</name>
</gene>
<dbReference type="PANTHER" id="PTHR23044:SF61">
    <property type="entry name" value="3'-5' EXORIBONUCLEASE 1-RELATED"/>
    <property type="match status" value="1"/>
</dbReference>
<dbReference type="SMART" id="SM00479">
    <property type="entry name" value="EXOIII"/>
    <property type="match status" value="1"/>
</dbReference>
<dbReference type="Proteomes" id="UP000507470">
    <property type="component" value="Unassembled WGS sequence"/>
</dbReference>
<name>A0A6J8EJV5_MYTCO</name>
<sequence length="213" mass="24690">MASGSDANLHDTNNLQPQPFKYFLVLDFEATCENGRTIVPQEIIEFPVLKINAVTLQTESVFHQYVQPKVHQQLTPFCTELTGIIQDMVDGQPYIEEVLEKFHTWLVENDLLNPENKFIFVTCGDWDLKTMLTSQLRYFGINRAPYFNKWINIKKPFSHHTNEYPKGMMPMLKKLDLTHEGRHHSGIDDCKNIGRILTELLRRGVVFKPTGKL</sequence>
<dbReference type="AlphaFoldDB" id="A0A6J8EJV5"/>
<organism evidence="5 6">
    <name type="scientific">Mytilus coruscus</name>
    <name type="common">Sea mussel</name>
    <dbReference type="NCBI Taxonomy" id="42192"/>
    <lineage>
        <taxon>Eukaryota</taxon>
        <taxon>Metazoa</taxon>
        <taxon>Spiralia</taxon>
        <taxon>Lophotrochozoa</taxon>
        <taxon>Mollusca</taxon>
        <taxon>Bivalvia</taxon>
        <taxon>Autobranchia</taxon>
        <taxon>Pteriomorphia</taxon>
        <taxon>Mytilida</taxon>
        <taxon>Mytiloidea</taxon>
        <taxon>Mytilidae</taxon>
        <taxon>Mytilinae</taxon>
        <taxon>Mytilus</taxon>
    </lineage>
</organism>
<accession>A0A6J8EJV5</accession>
<dbReference type="CDD" id="cd06133">
    <property type="entry name" value="ERI-1_3'hExo_like"/>
    <property type="match status" value="1"/>
</dbReference>
<dbReference type="InterPro" id="IPR051274">
    <property type="entry name" value="3-5_Exoribonuclease"/>
</dbReference>
<dbReference type="OrthoDB" id="448399at2759"/>
<keyword evidence="6" id="KW-1185">Reference proteome</keyword>
<feature type="domain" description="Exonuclease" evidence="4">
    <location>
        <begin position="22"/>
        <end position="206"/>
    </location>
</feature>
<keyword evidence="1" id="KW-0540">Nuclease</keyword>
<evidence type="ECO:0000256" key="3">
    <source>
        <dbReference type="ARBA" id="ARBA00022839"/>
    </source>
</evidence>
<protein>
    <submittedName>
        <fullName evidence="5">ERI3</fullName>
        <ecNumber evidence="5">3.1.-.-</ecNumber>
    </submittedName>
</protein>
<dbReference type="InterPro" id="IPR013520">
    <property type="entry name" value="Ribonucl_H"/>
</dbReference>
<dbReference type="Pfam" id="PF00929">
    <property type="entry name" value="RNase_T"/>
    <property type="match status" value="1"/>
</dbReference>
<evidence type="ECO:0000313" key="5">
    <source>
        <dbReference type="EMBL" id="CAC5420186.1"/>
    </source>
</evidence>
<evidence type="ECO:0000259" key="4">
    <source>
        <dbReference type="SMART" id="SM00479"/>
    </source>
</evidence>
<proteinExistence type="predicted"/>
<dbReference type="EC" id="3.1.-.-" evidence="5"/>